<evidence type="ECO:0000313" key="1">
    <source>
        <dbReference type="EMBL" id="RDX88485.1"/>
    </source>
</evidence>
<accession>A0A371GD48</accession>
<evidence type="ECO:0000313" key="2">
    <source>
        <dbReference type="Proteomes" id="UP000257109"/>
    </source>
</evidence>
<dbReference type="SUPFAM" id="SSF56672">
    <property type="entry name" value="DNA/RNA polymerases"/>
    <property type="match status" value="1"/>
</dbReference>
<gene>
    <name evidence="1" type="ORF">CR513_29918</name>
</gene>
<keyword evidence="2" id="KW-1185">Reference proteome</keyword>
<dbReference type="Proteomes" id="UP000257109">
    <property type="component" value="Unassembled WGS sequence"/>
</dbReference>
<reference evidence="1" key="1">
    <citation type="submission" date="2018-05" db="EMBL/GenBank/DDBJ databases">
        <title>Draft genome of Mucuna pruriens seed.</title>
        <authorList>
            <person name="Nnadi N.E."/>
            <person name="Vos R."/>
            <person name="Hasami M.H."/>
            <person name="Devisetty U.K."/>
            <person name="Aguiy J.C."/>
        </authorList>
    </citation>
    <scope>NUCLEOTIDE SEQUENCE [LARGE SCALE GENOMIC DNA]</scope>
    <source>
        <strain evidence="1">JCA_2017</strain>
    </source>
</reference>
<sequence length="132" mass="14781">MSAHLVPSSIKVGQLDPKALNDKFSSLPPPTELKPLPSHLMYTYLDTEQQLSVIIANNLHQKNKPFHLQAQNFNGGGSQDYKRRMNPTILDVVKKEVTKLLVVGIIYLISNSQWVSPMQVVPKKSGMTVMKN</sequence>
<dbReference type="AlphaFoldDB" id="A0A371GD48"/>
<comment type="caution">
    <text evidence="1">The sequence shown here is derived from an EMBL/GenBank/DDBJ whole genome shotgun (WGS) entry which is preliminary data.</text>
</comment>
<feature type="non-terminal residue" evidence="1">
    <location>
        <position position="1"/>
    </location>
</feature>
<organism evidence="1 2">
    <name type="scientific">Mucuna pruriens</name>
    <name type="common">Velvet bean</name>
    <name type="synonym">Dolichos pruriens</name>
    <dbReference type="NCBI Taxonomy" id="157652"/>
    <lineage>
        <taxon>Eukaryota</taxon>
        <taxon>Viridiplantae</taxon>
        <taxon>Streptophyta</taxon>
        <taxon>Embryophyta</taxon>
        <taxon>Tracheophyta</taxon>
        <taxon>Spermatophyta</taxon>
        <taxon>Magnoliopsida</taxon>
        <taxon>eudicotyledons</taxon>
        <taxon>Gunneridae</taxon>
        <taxon>Pentapetalae</taxon>
        <taxon>rosids</taxon>
        <taxon>fabids</taxon>
        <taxon>Fabales</taxon>
        <taxon>Fabaceae</taxon>
        <taxon>Papilionoideae</taxon>
        <taxon>50 kb inversion clade</taxon>
        <taxon>NPAAA clade</taxon>
        <taxon>indigoferoid/millettioid clade</taxon>
        <taxon>Phaseoleae</taxon>
        <taxon>Mucuna</taxon>
    </lineage>
</organism>
<name>A0A371GD48_MUCPR</name>
<proteinExistence type="predicted"/>
<dbReference type="Gene3D" id="3.10.10.10">
    <property type="entry name" value="HIV Type 1 Reverse Transcriptase, subunit A, domain 1"/>
    <property type="match status" value="1"/>
</dbReference>
<protein>
    <submittedName>
        <fullName evidence="1">Uncharacterized protein</fullName>
    </submittedName>
</protein>
<dbReference type="InterPro" id="IPR043502">
    <property type="entry name" value="DNA/RNA_pol_sf"/>
</dbReference>
<dbReference type="EMBL" id="QJKJ01005928">
    <property type="protein sequence ID" value="RDX88485.1"/>
    <property type="molecule type" value="Genomic_DNA"/>
</dbReference>